<dbReference type="CDD" id="cd20301">
    <property type="entry name" value="cupin_ChrR"/>
    <property type="match status" value="1"/>
</dbReference>
<evidence type="ECO:0000259" key="1">
    <source>
        <dbReference type="Pfam" id="PF12973"/>
    </source>
</evidence>
<dbReference type="SUPFAM" id="SSF51182">
    <property type="entry name" value="RmlC-like cupins"/>
    <property type="match status" value="1"/>
</dbReference>
<gene>
    <name evidence="2" type="ORF">GCM10025772_14700</name>
</gene>
<evidence type="ECO:0000313" key="2">
    <source>
        <dbReference type="EMBL" id="GAA5190326.1"/>
    </source>
</evidence>
<dbReference type="InterPro" id="IPR012807">
    <property type="entry name" value="Anti-sigma_ChrR"/>
</dbReference>
<dbReference type="Gene3D" id="2.60.120.10">
    <property type="entry name" value="Jelly Rolls"/>
    <property type="match status" value="1"/>
</dbReference>
<dbReference type="InterPro" id="IPR014710">
    <property type="entry name" value="RmlC-like_jellyroll"/>
</dbReference>
<dbReference type="InterPro" id="IPR025979">
    <property type="entry name" value="ChrR-like_cupin_dom"/>
</dbReference>
<protein>
    <submittedName>
        <fullName evidence="2">ChrR family anti-sigma-E factor</fullName>
    </submittedName>
</protein>
<name>A0ABP9S364_9GAMM</name>
<dbReference type="Proteomes" id="UP001501600">
    <property type="component" value="Unassembled WGS sequence"/>
</dbReference>
<dbReference type="EMBL" id="BAABLF010000008">
    <property type="protein sequence ID" value="GAA5190326.1"/>
    <property type="molecule type" value="Genomic_DNA"/>
</dbReference>
<organism evidence="2 3">
    <name type="scientific">Ferrimonas gelatinilytica</name>
    <dbReference type="NCBI Taxonomy" id="1255257"/>
    <lineage>
        <taxon>Bacteria</taxon>
        <taxon>Pseudomonadati</taxon>
        <taxon>Pseudomonadota</taxon>
        <taxon>Gammaproteobacteria</taxon>
        <taxon>Alteromonadales</taxon>
        <taxon>Ferrimonadaceae</taxon>
        <taxon>Ferrimonas</taxon>
    </lineage>
</organism>
<dbReference type="Pfam" id="PF12973">
    <property type="entry name" value="Cupin_7"/>
    <property type="match status" value="1"/>
</dbReference>
<keyword evidence="3" id="KW-1185">Reference proteome</keyword>
<proteinExistence type="predicted"/>
<feature type="domain" description="ChrR-like cupin" evidence="1">
    <location>
        <begin position="129"/>
        <end position="213"/>
    </location>
</feature>
<accession>A0ABP9S364</accession>
<evidence type="ECO:0000313" key="3">
    <source>
        <dbReference type="Proteomes" id="UP001501600"/>
    </source>
</evidence>
<comment type="caution">
    <text evidence="2">The sequence shown here is derived from an EMBL/GenBank/DDBJ whole genome shotgun (WGS) entry which is preliminary data.</text>
</comment>
<dbReference type="InterPro" id="IPR011051">
    <property type="entry name" value="RmlC_Cupin_sf"/>
</dbReference>
<dbReference type="InterPro" id="IPR041916">
    <property type="entry name" value="Anti_sigma_zinc_sf"/>
</dbReference>
<reference evidence="3" key="1">
    <citation type="journal article" date="2019" name="Int. J. Syst. Evol. Microbiol.">
        <title>The Global Catalogue of Microorganisms (GCM) 10K type strain sequencing project: providing services to taxonomists for standard genome sequencing and annotation.</title>
        <authorList>
            <consortium name="The Broad Institute Genomics Platform"/>
            <consortium name="The Broad Institute Genome Sequencing Center for Infectious Disease"/>
            <person name="Wu L."/>
            <person name="Ma J."/>
        </authorList>
    </citation>
    <scope>NUCLEOTIDE SEQUENCE [LARGE SCALE GENOMIC DNA]</scope>
    <source>
        <strain evidence="3">JCM 18720</strain>
    </source>
</reference>
<dbReference type="Gene3D" id="1.10.10.1320">
    <property type="entry name" value="Anti-sigma factor, zinc-finger domain"/>
    <property type="match status" value="1"/>
</dbReference>
<sequence length="238" mass="26387">MTTIKHHPDNTLIRAYAEGTLAPSVSLLLSAHLEYCPKCRAAVQQMEMQLSDSVVSAESRGQDSATTDRLLAKLLRDLPEIDESSQGNEVMAGSTGEMGSISDLPELTLENRRFVLPQVFAKQLHKASAWSRLPGRLHQARLGIDNSHIHFIHMDRDSQVPPHTHRGTEHTLVVHGGFADERGDYRIGDFVTLDGRHTHQPHTDDVEDCLVISALDAPLQFTSGLARMLNPLSGLFFR</sequence>
<dbReference type="RefSeq" id="WP_345316404.1">
    <property type="nucleotide sequence ID" value="NZ_BAABLF010000008.1"/>
</dbReference>
<dbReference type="NCBIfam" id="TIGR02451">
    <property type="entry name" value="anti_sig_ChrR"/>
    <property type="match status" value="1"/>
</dbReference>